<evidence type="ECO:0000313" key="2">
    <source>
        <dbReference type="EMBL" id="TQO20611.1"/>
    </source>
</evidence>
<proteinExistence type="predicted"/>
<comment type="caution">
    <text evidence="2">The sequence shown here is derived from an EMBL/GenBank/DDBJ whole genome shotgun (WGS) entry which is preliminary data.</text>
</comment>
<dbReference type="RefSeq" id="WP_141990904.1">
    <property type="nucleotide sequence ID" value="NZ_VFRA01000001.1"/>
</dbReference>
<protein>
    <submittedName>
        <fullName evidence="2">Camelysin-like metallo-endopeptidase</fullName>
    </submittedName>
</protein>
<dbReference type="InterPro" id="IPR022121">
    <property type="entry name" value="Peptidase_M73_camelysin"/>
</dbReference>
<evidence type="ECO:0000313" key="3">
    <source>
        <dbReference type="Proteomes" id="UP000316560"/>
    </source>
</evidence>
<dbReference type="EMBL" id="VFRA01000001">
    <property type="protein sequence ID" value="TQO20611.1"/>
    <property type="molecule type" value="Genomic_DNA"/>
</dbReference>
<dbReference type="OrthoDB" id="3784946at2"/>
<reference evidence="2 3" key="1">
    <citation type="submission" date="2019-06" db="EMBL/GenBank/DDBJ databases">
        <title>Sequencing the genomes of 1000 actinobacteria strains.</title>
        <authorList>
            <person name="Klenk H.-P."/>
        </authorList>
    </citation>
    <scope>NUCLEOTIDE SEQUENCE [LARGE SCALE GENOMIC DNA]</scope>
    <source>
        <strain evidence="2 3">DSM 21947</strain>
    </source>
</reference>
<sequence>MNAATTNRRFTARRIILPLAALLAAAAVAVGSGASFVSSSVNTASSYTTGTLTQSNSKANTAIFTLGNLKPGDSLSGTVTITNSGSLPASFRLTETGTNGFVNPDNLTLKIAPSTAPTTPIWSGTFGALTAAGPLALAGDWAAGEARTYVFTATLAQSANNTEQGKNASASYQWDAIQTAAVAYNQ</sequence>
<accession>A0A8H2KCC6</accession>
<feature type="signal peptide" evidence="1">
    <location>
        <begin position="1"/>
        <end position="29"/>
    </location>
</feature>
<name>A0A8H2KCC6_9MICO</name>
<feature type="chain" id="PRO_5039643513" evidence="1">
    <location>
        <begin position="30"/>
        <end position="186"/>
    </location>
</feature>
<organism evidence="2 3">
    <name type="scientific">Rhodoglobus vestalii</name>
    <dbReference type="NCBI Taxonomy" id="193384"/>
    <lineage>
        <taxon>Bacteria</taxon>
        <taxon>Bacillati</taxon>
        <taxon>Actinomycetota</taxon>
        <taxon>Actinomycetes</taxon>
        <taxon>Micrococcales</taxon>
        <taxon>Microbacteriaceae</taxon>
        <taxon>Rhodoglobus</taxon>
    </lineage>
</organism>
<dbReference type="Proteomes" id="UP000316560">
    <property type="component" value="Unassembled WGS sequence"/>
</dbReference>
<dbReference type="Pfam" id="PF12389">
    <property type="entry name" value="Peptidase_M73"/>
    <property type="match status" value="1"/>
</dbReference>
<keyword evidence="3" id="KW-1185">Reference proteome</keyword>
<evidence type="ECO:0000256" key="1">
    <source>
        <dbReference type="SAM" id="SignalP"/>
    </source>
</evidence>
<keyword evidence="1" id="KW-0732">Signal</keyword>
<gene>
    <name evidence="2" type="ORF">FB472_2249</name>
</gene>
<dbReference type="AlphaFoldDB" id="A0A8H2KCC6"/>